<protein>
    <submittedName>
        <fullName evidence="2">Uncharacterized protein</fullName>
    </submittedName>
</protein>
<feature type="region of interest" description="Disordered" evidence="1">
    <location>
        <begin position="164"/>
        <end position="198"/>
    </location>
</feature>
<accession>A0A346Y6S3</accession>
<reference evidence="2 3" key="1">
    <citation type="submission" date="2018-09" db="EMBL/GenBank/DDBJ databases">
        <title>Complete genome sequence of Euzebya sp. DY32-46 isolated from seawater of Pacific Ocean.</title>
        <authorList>
            <person name="Xu L."/>
            <person name="Wu Y.-H."/>
            <person name="Xu X.-W."/>
        </authorList>
    </citation>
    <scope>NUCLEOTIDE SEQUENCE [LARGE SCALE GENOMIC DNA]</scope>
    <source>
        <strain evidence="2 3">DY32-46</strain>
        <plasmid evidence="3">pedy32-46i</plasmid>
    </source>
</reference>
<keyword evidence="3" id="KW-1185">Reference proteome</keyword>
<dbReference type="Proteomes" id="UP000264006">
    <property type="component" value="Plasmid pEDY32-46I"/>
</dbReference>
<dbReference type="EMBL" id="CP031166">
    <property type="protein sequence ID" value="AXV10170.1"/>
    <property type="molecule type" value="Genomic_DNA"/>
</dbReference>
<keyword evidence="2" id="KW-0614">Plasmid</keyword>
<evidence type="ECO:0000313" key="2">
    <source>
        <dbReference type="EMBL" id="AXV10170.1"/>
    </source>
</evidence>
<dbReference type="KEGG" id="euz:DVS28_b0426"/>
<dbReference type="AlphaFoldDB" id="A0A346Y6S3"/>
<dbReference type="OrthoDB" id="9805852at2"/>
<evidence type="ECO:0000256" key="1">
    <source>
        <dbReference type="SAM" id="MobiDB-lite"/>
    </source>
</evidence>
<organism evidence="2 3">
    <name type="scientific">Euzebya pacifica</name>
    <dbReference type="NCBI Taxonomy" id="1608957"/>
    <lineage>
        <taxon>Bacteria</taxon>
        <taxon>Bacillati</taxon>
        <taxon>Actinomycetota</taxon>
        <taxon>Nitriliruptoria</taxon>
        <taxon>Euzebyales</taxon>
    </lineage>
</organism>
<proteinExistence type="predicted"/>
<name>A0A346Y6S3_9ACTN</name>
<geneLocation type="plasmid" evidence="3">
    <name>pedy32-46i</name>
</geneLocation>
<evidence type="ECO:0000313" key="3">
    <source>
        <dbReference type="Proteomes" id="UP000264006"/>
    </source>
</evidence>
<sequence length="255" mass="26696">MRVVATAGALRDAAVRVPALVGQMLREEADWYDSLVGDPAEVARCGMTGWAHGTAPGIVGHTHPVAKAILLLDAGRGGNTPMVTDPVGTVRRWEVTGALLRFDPYIEGLHTHHPHPCRVAADRLAGALPELPDRLHGDAGPIIGELRNAAVTLRAVPQHAIQEAGMARTRSQRPAQPKASGPPEAPAGHPTSPRAGADAAVGVAADGCADRLVSRRAVRPLDSTFSALVDAPISLMPHDTAARIGRLVTALLQLR</sequence>
<gene>
    <name evidence="2" type="ORF">DVS28_b0426</name>
</gene>